<keyword evidence="1" id="KW-1133">Transmembrane helix</keyword>
<feature type="transmembrane region" description="Helical" evidence="1">
    <location>
        <begin position="12"/>
        <end position="29"/>
    </location>
</feature>
<dbReference type="AlphaFoldDB" id="A0A6A4GLR6"/>
<accession>A0A6A4GLR6</accession>
<reference evidence="2" key="1">
    <citation type="journal article" date="2019" name="Environ. Microbiol.">
        <title>Fungal ecological strategies reflected in gene transcription - a case study of two litter decomposers.</title>
        <authorList>
            <person name="Barbi F."/>
            <person name="Kohler A."/>
            <person name="Barry K."/>
            <person name="Baskaran P."/>
            <person name="Daum C."/>
            <person name="Fauchery L."/>
            <person name="Ihrmark K."/>
            <person name="Kuo A."/>
            <person name="LaButti K."/>
            <person name="Lipzen A."/>
            <person name="Morin E."/>
            <person name="Grigoriev I.V."/>
            <person name="Henrissat B."/>
            <person name="Lindahl B."/>
            <person name="Martin F."/>
        </authorList>
    </citation>
    <scope>NUCLEOTIDE SEQUENCE</scope>
    <source>
        <strain evidence="2">JB14</strain>
    </source>
</reference>
<keyword evidence="3" id="KW-1185">Reference proteome</keyword>
<evidence type="ECO:0000313" key="3">
    <source>
        <dbReference type="Proteomes" id="UP000799118"/>
    </source>
</evidence>
<dbReference type="EMBL" id="ML769873">
    <property type="protein sequence ID" value="KAE9386508.1"/>
    <property type="molecule type" value="Genomic_DNA"/>
</dbReference>
<sequence length="98" mass="11395">MRIPRPHYPAFNTFNYIAAVAVPFSLPILWRSHKYPPVLLNLGPRLEGYIGHGSITLTLSHIRYTLHNIHIRCRMYNYTFSGRLGVIRVVINHAWAKQ</sequence>
<keyword evidence="1" id="KW-0812">Transmembrane</keyword>
<keyword evidence="1" id="KW-0472">Membrane</keyword>
<dbReference type="Proteomes" id="UP000799118">
    <property type="component" value="Unassembled WGS sequence"/>
</dbReference>
<name>A0A6A4GLR6_9AGAR</name>
<evidence type="ECO:0000256" key="1">
    <source>
        <dbReference type="SAM" id="Phobius"/>
    </source>
</evidence>
<evidence type="ECO:0000313" key="2">
    <source>
        <dbReference type="EMBL" id="KAE9386508.1"/>
    </source>
</evidence>
<proteinExistence type="predicted"/>
<protein>
    <submittedName>
        <fullName evidence="2">Uncharacterized protein</fullName>
    </submittedName>
</protein>
<organism evidence="2 3">
    <name type="scientific">Gymnopus androsaceus JB14</name>
    <dbReference type="NCBI Taxonomy" id="1447944"/>
    <lineage>
        <taxon>Eukaryota</taxon>
        <taxon>Fungi</taxon>
        <taxon>Dikarya</taxon>
        <taxon>Basidiomycota</taxon>
        <taxon>Agaricomycotina</taxon>
        <taxon>Agaricomycetes</taxon>
        <taxon>Agaricomycetidae</taxon>
        <taxon>Agaricales</taxon>
        <taxon>Marasmiineae</taxon>
        <taxon>Omphalotaceae</taxon>
        <taxon>Gymnopus</taxon>
    </lineage>
</organism>
<gene>
    <name evidence="2" type="ORF">BT96DRAFT_522869</name>
</gene>